<dbReference type="EMBL" id="JAGTIS010000001">
    <property type="protein sequence ID" value="MBT8764719.1"/>
    <property type="molecule type" value="Genomic_DNA"/>
</dbReference>
<dbReference type="Proteomes" id="UP001519667">
    <property type="component" value="Unassembled WGS sequence"/>
</dbReference>
<name>A0ABS5XAK1_9GAMM</name>
<comment type="caution">
    <text evidence="2">The sequence shown here is derived from an EMBL/GenBank/DDBJ whole genome shotgun (WGS) entry which is preliminary data.</text>
</comment>
<accession>A0ABS5XAK1</accession>
<feature type="signal peptide" evidence="1">
    <location>
        <begin position="1"/>
        <end position="20"/>
    </location>
</feature>
<keyword evidence="3" id="KW-1185">Reference proteome</keyword>
<sequence length="128" mass="13791">MKLPYVVLALLTTSSTNAVATSEPFVAPPPYPTGTIGEVQISRDEDARNTCDIALYIQSEEVTQIAPGQSVNIQVPAGKIEFRLVQYGSERCKHKVFANQSATIAPGEVRHLRVVQGQGEVLLAPSVD</sequence>
<dbReference type="RefSeq" id="WP_215368937.1">
    <property type="nucleotide sequence ID" value="NZ_JAGTIS010000001.1"/>
</dbReference>
<proteinExistence type="predicted"/>
<organism evidence="2 3">
    <name type="scientific">Metapseudomonas boanensis</name>
    <dbReference type="NCBI Taxonomy" id="2822138"/>
    <lineage>
        <taxon>Bacteria</taxon>
        <taxon>Pseudomonadati</taxon>
        <taxon>Pseudomonadota</taxon>
        <taxon>Gammaproteobacteria</taxon>
        <taxon>Pseudomonadales</taxon>
        <taxon>Pseudomonadaceae</taxon>
        <taxon>Metapseudomonas</taxon>
    </lineage>
</organism>
<protein>
    <submittedName>
        <fullName evidence="2">Uncharacterized protein</fullName>
    </submittedName>
</protein>
<gene>
    <name evidence="2" type="ORF">J7302_00935</name>
</gene>
<reference evidence="2 3" key="1">
    <citation type="submission" date="2021-04" db="EMBL/GenBank/DDBJ databases">
        <title>Pseudomonas boanensis sp. nov., a bacterium isolated from river water used for household purposes in Boane District, Mozambique.</title>
        <authorList>
            <person name="Nicklasson M."/>
            <person name="Martin-Rodriguez A.J."/>
            <person name="Thorell K."/>
            <person name="Neves L."/>
            <person name="Mussagy A."/>
            <person name="Rydberg H.A."/>
            <person name="Hernroth B."/>
            <person name="Svensson-Stadler L."/>
            <person name="Sjoling A."/>
        </authorList>
    </citation>
    <scope>NUCLEOTIDE SEQUENCE [LARGE SCALE GENOMIC DNA]</scope>
    <source>
        <strain evidence="2 3">DB1</strain>
    </source>
</reference>
<keyword evidence="1" id="KW-0732">Signal</keyword>
<evidence type="ECO:0000313" key="2">
    <source>
        <dbReference type="EMBL" id="MBT8764719.1"/>
    </source>
</evidence>
<feature type="chain" id="PRO_5047133544" evidence="1">
    <location>
        <begin position="21"/>
        <end position="128"/>
    </location>
</feature>
<evidence type="ECO:0000256" key="1">
    <source>
        <dbReference type="SAM" id="SignalP"/>
    </source>
</evidence>
<evidence type="ECO:0000313" key="3">
    <source>
        <dbReference type="Proteomes" id="UP001519667"/>
    </source>
</evidence>